<dbReference type="EMBL" id="QFQP01000065">
    <property type="protein sequence ID" value="PZR04071.1"/>
    <property type="molecule type" value="Genomic_DNA"/>
</dbReference>
<dbReference type="Pfam" id="PF01569">
    <property type="entry name" value="PAP2"/>
    <property type="match status" value="1"/>
</dbReference>
<reference evidence="3 4" key="1">
    <citation type="submission" date="2017-08" db="EMBL/GenBank/DDBJ databases">
        <title>Infants hospitalized years apart are colonized by the same room-sourced microbial strains.</title>
        <authorList>
            <person name="Brooks B."/>
            <person name="Olm M.R."/>
            <person name="Firek B.A."/>
            <person name="Baker R."/>
            <person name="Thomas B.C."/>
            <person name="Morowitz M.J."/>
            <person name="Banfield J.F."/>
        </authorList>
    </citation>
    <scope>NUCLEOTIDE SEQUENCE [LARGE SCALE GENOMIC DNA]</scope>
    <source>
        <strain evidence="3">S2_003_000_R2_14</strain>
    </source>
</reference>
<dbReference type="Gene3D" id="1.20.144.10">
    <property type="entry name" value="Phosphatidic acid phosphatase type 2/haloperoxidase"/>
    <property type="match status" value="1"/>
</dbReference>
<feature type="transmembrane region" description="Helical" evidence="1">
    <location>
        <begin position="199"/>
        <end position="217"/>
    </location>
</feature>
<feature type="transmembrane region" description="Helical" evidence="1">
    <location>
        <begin position="86"/>
        <end position="106"/>
    </location>
</feature>
<dbReference type="InterPro" id="IPR000326">
    <property type="entry name" value="PAP2/HPO"/>
</dbReference>
<proteinExistence type="predicted"/>
<evidence type="ECO:0000256" key="1">
    <source>
        <dbReference type="SAM" id="Phobius"/>
    </source>
</evidence>
<feature type="domain" description="Phosphatidic acid phosphatase type 2/haloperoxidase" evidence="2">
    <location>
        <begin position="122"/>
        <end position="242"/>
    </location>
</feature>
<accession>A0A2W5V248</accession>
<comment type="caution">
    <text evidence="3">The sequence shown here is derived from an EMBL/GenBank/DDBJ whole genome shotgun (WGS) entry which is preliminary data.</text>
</comment>
<dbReference type="SUPFAM" id="SSF48317">
    <property type="entry name" value="Acid phosphatase/Vanadium-dependent haloperoxidase"/>
    <property type="match status" value="1"/>
</dbReference>
<dbReference type="Proteomes" id="UP000249061">
    <property type="component" value="Unassembled WGS sequence"/>
</dbReference>
<keyword evidence="1" id="KW-0812">Transmembrane</keyword>
<keyword evidence="1" id="KW-1133">Transmembrane helix</keyword>
<sequence>MLAVLVALSLSQTAPPPQELRWDPRVDIPVTGALVTGWLLSELAFKKDLGPPTCRWCETNGFDVAVRGLFVPSMQPSASGISGPDVASNVIGFGVLPVALIGLDALFTWRDGGRADTFLVDVLLILEATFVSLSVNQVVKFAVGRGRPYTVGASPELLATGRDPPDNNLSFFSGHANYAFVLVSSAATVATLRGYRLAWLMWLVGLPLATATSVLRIAGDKHWATDVLVGSAFGVAVGILLPKFLHGRVGPVTARLSPMPNGLGISGQF</sequence>
<gene>
    <name evidence="3" type="ORF">DI536_34945</name>
</gene>
<name>A0A2W5V248_9BACT</name>
<evidence type="ECO:0000313" key="3">
    <source>
        <dbReference type="EMBL" id="PZR04071.1"/>
    </source>
</evidence>
<evidence type="ECO:0000313" key="4">
    <source>
        <dbReference type="Proteomes" id="UP000249061"/>
    </source>
</evidence>
<keyword evidence="1" id="KW-0472">Membrane</keyword>
<feature type="transmembrane region" description="Helical" evidence="1">
    <location>
        <begin position="223"/>
        <end position="241"/>
    </location>
</feature>
<protein>
    <recommendedName>
        <fullName evidence="2">Phosphatidic acid phosphatase type 2/haloperoxidase domain-containing protein</fullName>
    </recommendedName>
</protein>
<dbReference type="InterPro" id="IPR036938">
    <property type="entry name" value="PAP2/HPO_sf"/>
</dbReference>
<dbReference type="SMART" id="SM00014">
    <property type="entry name" value="acidPPc"/>
    <property type="match status" value="1"/>
</dbReference>
<evidence type="ECO:0000259" key="2">
    <source>
        <dbReference type="SMART" id="SM00014"/>
    </source>
</evidence>
<organism evidence="3 4">
    <name type="scientific">Archangium gephyra</name>
    <dbReference type="NCBI Taxonomy" id="48"/>
    <lineage>
        <taxon>Bacteria</taxon>
        <taxon>Pseudomonadati</taxon>
        <taxon>Myxococcota</taxon>
        <taxon>Myxococcia</taxon>
        <taxon>Myxococcales</taxon>
        <taxon>Cystobacterineae</taxon>
        <taxon>Archangiaceae</taxon>
        <taxon>Archangium</taxon>
    </lineage>
</organism>
<dbReference type="AlphaFoldDB" id="A0A2W5V248"/>